<dbReference type="RefSeq" id="WP_144155327.1">
    <property type="nucleotide sequence ID" value="NZ_CATKVU010000006.1"/>
</dbReference>
<dbReference type="AlphaFoldDB" id="A0AAW5UHN6"/>
<keyword evidence="1" id="KW-0732">Signal</keyword>
<protein>
    <recommendedName>
        <fullName evidence="4">Lipoprotein</fullName>
    </recommendedName>
</protein>
<accession>A0AAW5UHN6</accession>
<evidence type="ECO:0008006" key="4">
    <source>
        <dbReference type="Google" id="ProtNLM"/>
    </source>
</evidence>
<sequence length="114" mass="13106">MKRFLVFICLAVTFVFMSCGGGSKQENHGFAGSFTDEFENKFVLNEDYTGTIQFAGNEKKEQITWSDGDDHKRPFATIKWNGDPAYYYLRDGALYRQETDMNEGRAAIKITYDE</sequence>
<feature type="signal peptide" evidence="1">
    <location>
        <begin position="1"/>
        <end position="17"/>
    </location>
</feature>
<dbReference type="Proteomes" id="UP001209168">
    <property type="component" value="Unassembled WGS sequence"/>
</dbReference>
<reference evidence="2" key="1">
    <citation type="submission" date="2022-11" db="EMBL/GenBank/DDBJ databases">
        <title>Genomic repertoires linked with pathogenic potency of arthritogenic Prevotella copri isolated from the gut of rheumatoid arthritis patients.</title>
        <authorList>
            <person name="Nii T."/>
            <person name="Maeda Y."/>
            <person name="Motooka D."/>
            <person name="Naito M."/>
            <person name="Matsumoto Y."/>
            <person name="Ogawa T."/>
            <person name="Oguro-Igashira E."/>
            <person name="Kishikawa T."/>
            <person name="Yamashita M."/>
            <person name="Koizumi S."/>
            <person name="Kurakawa T."/>
            <person name="Okumura R."/>
            <person name="Kayama H."/>
            <person name="Murakami M."/>
            <person name="Sakaguchi T."/>
            <person name="Das B."/>
            <person name="Nakamura S."/>
            <person name="Okada Y."/>
            <person name="Kumanogoh A."/>
            <person name="Takeda K."/>
        </authorList>
    </citation>
    <scope>NUCLEOTIDE SEQUENCE</scope>
    <source>
        <strain evidence="2">H012_8</strain>
    </source>
</reference>
<dbReference type="PROSITE" id="PS51257">
    <property type="entry name" value="PROKAR_LIPOPROTEIN"/>
    <property type="match status" value="1"/>
</dbReference>
<feature type="chain" id="PRO_5043666707" description="Lipoprotein" evidence="1">
    <location>
        <begin position="18"/>
        <end position="114"/>
    </location>
</feature>
<name>A0AAW5UHN6_9BACT</name>
<dbReference type="EMBL" id="JAPDVH010000001">
    <property type="protein sequence ID" value="MCW4155726.1"/>
    <property type="molecule type" value="Genomic_DNA"/>
</dbReference>
<comment type="caution">
    <text evidence="2">The sequence shown here is derived from an EMBL/GenBank/DDBJ whole genome shotgun (WGS) entry which is preliminary data.</text>
</comment>
<evidence type="ECO:0000313" key="3">
    <source>
        <dbReference type="Proteomes" id="UP001209168"/>
    </source>
</evidence>
<proteinExistence type="predicted"/>
<organism evidence="2 3">
    <name type="scientific">Segatella copri</name>
    <dbReference type="NCBI Taxonomy" id="165179"/>
    <lineage>
        <taxon>Bacteria</taxon>
        <taxon>Pseudomonadati</taxon>
        <taxon>Bacteroidota</taxon>
        <taxon>Bacteroidia</taxon>
        <taxon>Bacteroidales</taxon>
        <taxon>Prevotellaceae</taxon>
        <taxon>Segatella</taxon>
    </lineage>
</organism>
<evidence type="ECO:0000256" key="1">
    <source>
        <dbReference type="SAM" id="SignalP"/>
    </source>
</evidence>
<gene>
    <name evidence="2" type="ORF">ONT23_09275</name>
</gene>
<evidence type="ECO:0000313" key="2">
    <source>
        <dbReference type="EMBL" id="MCW4155726.1"/>
    </source>
</evidence>